<evidence type="ECO:0000313" key="2">
    <source>
        <dbReference type="EMBL" id="CAL6026017.1"/>
    </source>
</evidence>
<dbReference type="AlphaFoldDB" id="A0AA86QRP2"/>
<comment type="caution">
    <text evidence="1">The sequence shown here is derived from an EMBL/GenBank/DDBJ whole genome shotgun (WGS) entry which is preliminary data.</text>
</comment>
<reference evidence="1" key="1">
    <citation type="submission" date="2023-06" db="EMBL/GenBank/DDBJ databases">
        <authorList>
            <person name="Kurt Z."/>
        </authorList>
    </citation>
    <scope>NUCLEOTIDE SEQUENCE</scope>
</reference>
<protein>
    <submittedName>
        <fullName evidence="1">DUF1810 domain-containing protein</fullName>
    </submittedName>
    <submittedName>
        <fullName evidence="2">DUF1810_domain-containing protein</fullName>
    </submittedName>
</protein>
<name>A0AA86QRP2_9EUKA</name>
<dbReference type="Proteomes" id="UP001642409">
    <property type="component" value="Unassembled WGS sequence"/>
</dbReference>
<evidence type="ECO:0000313" key="1">
    <source>
        <dbReference type="EMBL" id="CAI9956825.1"/>
    </source>
</evidence>
<accession>A0AA86QRP2</accession>
<dbReference type="EMBL" id="CATOUU010000880">
    <property type="protein sequence ID" value="CAI9956825.1"/>
    <property type="molecule type" value="Genomic_DNA"/>
</dbReference>
<proteinExistence type="predicted"/>
<organism evidence="1">
    <name type="scientific">Hexamita inflata</name>
    <dbReference type="NCBI Taxonomy" id="28002"/>
    <lineage>
        <taxon>Eukaryota</taxon>
        <taxon>Metamonada</taxon>
        <taxon>Diplomonadida</taxon>
        <taxon>Hexamitidae</taxon>
        <taxon>Hexamitinae</taxon>
        <taxon>Hexamita</taxon>
    </lineage>
</organism>
<keyword evidence="3" id="KW-1185">Reference proteome</keyword>
<dbReference type="Pfam" id="PF08837">
    <property type="entry name" value="DUF1810"/>
    <property type="match status" value="1"/>
</dbReference>
<sequence length="55" mass="6716">MQSAKIDFNMDNRILDRFVVAQENKYKQVVRELKAGHKTSHWIWYIFPQLIHEQN</sequence>
<dbReference type="InterPro" id="IPR036287">
    <property type="entry name" value="Rv1873-like_sf"/>
</dbReference>
<dbReference type="SUPFAM" id="SSF140736">
    <property type="entry name" value="Rv1873-like"/>
    <property type="match status" value="1"/>
</dbReference>
<evidence type="ECO:0000313" key="3">
    <source>
        <dbReference type="Proteomes" id="UP001642409"/>
    </source>
</evidence>
<dbReference type="Gene3D" id="1.25.40.380">
    <property type="entry name" value="Protein of unknown function DUF1810"/>
    <property type="match status" value="1"/>
</dbReference>
<dbReference type="InterPro" id="IPR014937">
    <property type="entry name" value="DUF1810"/>
</dbReference>
<dbReference type="EMBL" id="CAXDID020000101">
    <property type="protein sequence ID" value="CAL6026017.1"/>
    <property type="molecule type" value="Genomic_DNA"/>
</dbReference>
<reference evidence="2 3" key="2">
    <citation type="submission" date="2024-07" db="EMBL/GenBank/DDBJ databases">
        <authorList>
            <person name="Akdeniz Z."/>
        </authorList>
    </citation>
    <scope>NUCLEOTIDE SEQUENCE [LARGE SCALE GENOMIC DNA]</scope>
</reference>
<gene>
    <name evidence="2" type="ORF">HINF_LOCUS30640</name>
    <name evidence="1" type="ORF">HINF_LOCUS44470</name>
</gene>